<gene>
    <name evidence="1" type="ORF">EPI10_004818</name>
</gene>
<dbReference type="EMBL" id="SMMG02000002">
    <property type="protein sequence ID" value="KAA3482587.1"/>
    <property type="molecule type" value="Genomic_DNA"/>
</dbReference>
<evidence type="ECO:0000313" key="1">
    <source>
        <dbReference type="EMBL" id="KAA3482587.1"/>
    </source>
</evidence>
<dbReference type="Proteomes" id="UP000325315">
    <property type="component" value="Unassembled WGS sequence"/>
</dbReference>
<protein>
    <submittedName>
        <fullName evidence="1">Uncharacterized protein</fullName>
    </submittedName>
</protein>
<comment type="caution">
    <text evidence="1">The sequence shown here is derived from an EMBL/GenBank/DDBJ whole genome shotgun (WGS) entry which is preliminary data.</text>
</comment>
<sequence>MSRRKGRWVSLYLGSEEDVESQKASWIAYYGGKKSHSLPTLCHVSYYLQHFVKSYNPLLRIIGGRNLPNDGVFISATGIGYEIISKKVVWAFEI</sequence>
<evidence type="ECO:0000313" key="2">
    <source>
        <dbReference type="Proteomes" id="UP000325315"/>
    </source>
</evidence>
<reference evidence="2" key="1">
    <citation type="journal article" date="2019" name="Plant Biotechnol. J.">
        <title>Genome sequencing of the Australian wild diploid species Gossypium australe highlights disease resistance and delayed gland morphogenesis.</title>
        <authorList>
            <person name="Cai Y."/>
            <person name="Cai X."/>
            <person name="Wang Q."/>
            <person name="Wang P."/>
            <person name="Zhang Y."/>
            <person name="Cai C."/>
            <person name="Xu Y."/>
            <person name="Wang K."/>
            <person name="Zhou Z."/>
            <person name="Wang C."/>
            <person name="Geng S."/>
            <person name="Li B."/>
            <person name="Dong Q."/>
            <person name="Hou Y."/>
            <person name="Wang H."/>
            <person name="Ai P."/>
            <person name="Liu Z."/>
            <person name="Yi F."/>
            <person name="Sun M."/>
            <person name="An G."/>
            <person name="Cheng J."/>
            <person name="Zhang Y."/>
            <person name="Shi Q."/>
            <person name="Xie Y."/>
            <person name="Shi X."/>
            <person name="Chang Y."/>
            <person name="Huang F."/>
            <person name="Chen Y."/>
            <person name="Hong S."/>
            <person name="Mi L."/>
            <person name="Sun Q."/>
            <person name="Zhang L."/>
            <person name="Zhou B."/>
            <person name="Peng R."/>
            <person name="Zhang X."/>
            <person name="Liu F."/>
        </authorList>
    </citation>
    <scope>NUCLEOTIDE SEQUENCE [LARGE SCALE GENOMIC DNA]</scope>
    <source>
        <strain evidence="2">cv. PA1801</strain>
    </source>
</reference>
<accession>A0A5B6WNF6</accession>
<keyword evidence="2" id="KW-1185">Reference proteome</keyword>
<organism evidence="1 2">
    <name type="scientific">Gossypium australe</name>
    <dbReference type="NCBI Taxonomy" id="47621"/>
    <lineage>
        <taxon>Eukaryota</taxon>
        <taxon>Viridiplantae</taxon>
        <taxon>Streptophyta</taxon>
        <taxon>Embryophyta</taxon>
        <taxon>Tracheophyta</taxon>
        <taxon>Spermatophyta</taxon>
        <taxon>Magnoliopsida</taxon>
        <taxon>eudicotyledons</taxon>
        <taxon>Gunneridae</taxon>
        <taxon>Pentapetalae</taxon>
        <taxon>rosids</taxon>
        <taxon>malvids</taxon>
        <taxon>Malvales</taxon>
        <taxon>Malvaceae</taxon>
        <taxon>Malvoideae</taxon>
        <taxon>Gossypium</taxon>
    </lineage>
</organism>
<proteinExistence type="predicted"/>
<name>A0A5B6WNF6_9ROSI</name>
<dbReference type="AlphaFoldDB" id="A0A5B6WNF6"/>